<evidence type="ECO:0000313" key="2">
    <source>
        <dbReference type="Proteomes" id="UP000828048"/>
    </source>
</evidence>
<dbReference type="Proteomes" id="UP000828048">
    <property type="component" value="Chromosome 4"/>
</dbReference>
<gene>
    <name evidence="1" type="ORF">Vadar_018374</name>
</gene>
<dbReference type="EMBL" id="CM037154">
    <property type="protein sequence ID" value="KAH7860818.1"/>
    <property type="molecule type" value="Genomic_DNA"/>
</dbReference>
<name>A0ACB7Z4F5_9ERIC</name>
<sequence>MFVVEPIVSKTSKEASTIAFRHIGYLFQYNENIHNLEVETKELEDILSGINDMVVSVERNAEVIQPYVQEWQKAAKEMQDEVATFLEKKQLLRMMALKPADQSTPSVSISAPVASTNDFYIPILEKKEAWSLFMKTAEILVNSNEEILSCAKEVCDECGGLPVAILAVATALKGKEWYAWRDALTLLKNSNFDQIVDIDPNLFSSLKLSYDYLEPKDARSCFLLCSLFPEDAEISIEDLVIYSFGMRLLDRITTLENVRNRVLTLVKGLKASCLLLQGRDDNTVKMHDVIRDVAILIAKGEKGYLVEHDLKKWPEGGTFEGYSVISLKSEYFSEIPSELGSQELHTLVLRSNDSSLPDSFFKGMETNLEVLDLSGTAIKSLPFSLSKLVKLRMLLLPDEVSDVSLLGELKSLEILRVNGIEKLPPEIRQLTCLKFLDLGVDYNLGVISPNVISNLKRLEELYISDYFNEWEDEATDTEGTNAIDTEGRNASLVELNSLTYLTALKVYIPRGKSSPNNLCFENLVRFRISIGAPFDPDNVEKIPSTKALKLHDVPLEDKFKVLLVKSEVVYVTKVKGLENVLQDRDGCGFFNLKYLEVTRCVGGENLLGRPEPSQQTLGQEMSRSFCNLTKLWVAHCSFKYLFSLSVARRLEQLQVLNVETCSCMEVIVGNERQGDDEEIIFPRLRKMTLMHLPNLISFSPSKRPNSITEANNSDRAQPFFREKVVVPKIQEIKINDCPNLESIFSASTARKLTHLQRLVIWSGSSDSQLKAIVETSEERDGANDVELFVFPELSSMRLIGMANLQSFCSSCGDEESIFNQKVTLPNIL</sequence>
<protein>
    <submittedName>
        <fullName evidence="1">Uncharacterized protein</fullName>
    </submittedName>
</protein>
<comment type="caution">
    <text evidence="1">The sequence shown here is derived from an EMBL/GenBank/DDBJ whole genome shotgun (WGS) entry which is preliminary data.</text>
</comment>
<accession>A0ACB7Z4F5</accession>
<proteinExistence type="predicted"/>
<keyword evidence="2" id="KW-1185">Reference proteome</keyword>
<reference evidence="1 2" key="1">
    <citation type="journal article" date="2021" name="Hortic Res">
        <title>High-quality reference genome and annotation aids understanding of berry development for evergreen blueberry (Vaccinium darrowii).</title>
        <authorList>
            <person name="Yu J."/>
            <person name="Hulse-Kemp A.M."/>
            <person name="Babiker E."/>
            <person name="Staton M."/>
        </authorList>
    </citation>
    <scope>NUCLEOTIDE SEQUENCE [LARGE SCALE GENOMIC DNA]</scope>
    <source>
        <strain evidence="2">cv. NJ 8807/NJ 8810</strain>
        <tissue evidence="1">Young leaf</tissue>
    </source>
</reference>
<organism evidence="1 2">
    <name type="scientific">Vaccinium darrowii</name>
    <dbReference type="NCBI Taxonomy" id="229202"/>
    <lineage>
        <taxon>Eukaryota</taxon>
        <taxon>Viridiplantae</taxon>
        <taxon>Streptophyta</taxon>
        <taxon>Embryophyta</taxon>
        <taxon>Tracheophyta</taxon>
        <taxon>Spermatophyta</taxon>
        <taxon>Magnoliopsida</taxon>
        <taxon>eudicotyledons</taxon>
        <taxon>Gunneridae</taxon>
        <taxon>Pentapetalae</taxon>
        <taxon>asterids</taxon>
        <taxon>Ericales</taxon>
        <taxon>Ericaceae</taxon>
        <taxon>Vaccinioideae</taxon>
        <taxon>Vaccinieae</taxon>
        <taxon>Vaccinium</taxon>
    </lineage>
</organism>
<evidence type="ECO:0000313" key="1">
    <source>
        <dbReference type="EMBL" id="KAH7860818.1"/>
    </source>
</evidence>